<dbReference type="PANTHER" id="PTHR13554:SF10">
    <property type="entry name" value="26S PROTEASOME NON-ATPASE REGULATORY SUBUNIT 5"/>
    <property type="match status" value="1"/>
</dbReference>
<organism evidence="1 2">
    <name type="scientific">Caulochytrium protostelioides</name>
    <dbReference type="NCBI Taxonomy" id="1555241"/>
    <lineage>
        <taxon>Eukaryota</taxon>
        <taxon>Fungi</taxon>
        <taxon>Fungi incertae sedis</taxon>
        <taxon>Chytridiomycota</taxon>
        <taxon>Chytridiomycota incertae sedis</taxon>
        <taxon>Chytridiomycetes</taxon>
        <taxon>Caulochytriales</taxon>
        <taxon>Caulochytriaceae</taxon>
        <taxon>Caulochytrium</taxon>
    </lineage>
</organism>
<proteinExistence type="predicted"/>
<dbReference type="GO" id="GO:0043248">
    <property type="term" value="P:proteasome assembly"/>
    <property type="evidence" value="ECO:0007669"/>
    <property type="project" value="InterPro"/>
</dbReference>
<dbReference type="PANTHER" id="PTHR13554">
    <property type="entry name" value="26S PROTEASOME NON-ATPASE REGULATORY SUBUNIT 5-RELATED"/>
    <property type="match status" value="1"/>
</dbReference>
<dbReference type="Proteomes" id="UP000274922">
    <property type="component" value="Unassembled WGS sequence"/>
</dbReference>
<name>A0A4P9X4J9_9FUNG</name>
<evidence type="ECO:0000313" key="2">
    <source>
        <dbReference type="Proteomes" id="UP000274922"/>
    </source>
</evidence>
<protein>
    <submittedName>
        <fullName evidence="1">Uncharacterized protein</fullName>
    </submittedName>
</protein>
<accession>A0A4P9X4J9</accession>
<sequence>MHPTPEGTTAAATAASQLSRLTAYVATSTAASRAEAGVQSMVDLAAWLQEAPQRAAIAQLPTPSEAAGHDEMAAGRPLTAVAAWLLDPQLTPQHVDATCDVLAALLVGTSVADRLRYTPWRAVMEQGLVSPVPRIVRLALEAMGYDPSAAAHESGGGADSGDLTSRRHGAALVDAARRKPRYTVADLNALWTRTMQPATPGGAHGALAMLLACLALGPTGTLEADAETEGVPTLATAFLVHLVAETLARDPDDPRPAATLLAPAHVAQLAQYSQNDVARFRVYDLAAQLAALSPAMQRAVDATGLLDGIVNDVAADDALVALTGLELLKTMVDQGRHAFLLVPGLLDSLLARLPTLDAARLIEPAEPADMDGTDALLCAGIWKLFGYIAAHEPTVFSDLVARFDLMPRLLATLYAGQPWNTLPQAAIVAVGNIGTDALGWVLLMRPVPVPHAVGSPLPPRSVLDGFLDITENGVGDVKVLALQTHGCLLNGLVMRFEAEYATVTGTADARLRQRLVPMDAAASADAAAPAPALDTSDAAQWPSQRAAARLYTALGELDRTQTASAGPWAVLTKTAAVHDDALRVAAYAVLQPLLSLPVGLRALLRHPRFVNALLDRSTDTSAVGRPWRYAVVQHALRCARLPNAHASATCLFGPDAALALDGVVTRLQTYVQQGPYLVQVAPVVETQQG</sequence>
<dbReference type="AlphaFoldDB" id="A0A4P9X4J9"/>
<dbReference type="OrthoDB" id="10250600at2759"/>
<dbReference type="STRING" id="1555241.A0A4P9X4J9"/>
<evidence type="ECO:0000313" key="1">
    <source>
        <dbReference type="EMBL" id="RKO99971.1"/>
    </source>
</evidence>
<dbReference type="GO" id="GO:0005829">
    <property type="term" value="C:cytosol"/>
    <property type="evidence" value="ECO:0007669"/>
    <property type="project" value="TreeGrafter"/>
</dbReference>
<keyword evidence="2" id="KW-1185">Reference proteome</keyword>
<dbReference type="InterPro" id="IPR019538">
    <property type="entry name" value="PSMD5"/>
</dbReference>
<reference evidence="2" key="1">
    <citation type="journal article" date="2018" name="Nat. Microbiol.">
        <title>Leveraging single-cell genomics to expand the fungal tree of life.</title>
        <authorList>
            <person name="Ahrendt S.R."/>
            <person name="Quandt C.A."/>
            <person name="Ciobanu D."/>
            <person name="Clum A."/>
            <person name="Salamov A."/>
            <person name="Andreopoulos B."/>
            <person name="Cheng J.F."/>
            <person name="Woyke T."/>
            <person name="Pelin A."/>
            <person name="Henrissat B."/>
            <person name="Reynolds N.K."/>
            <person name="Benny G.L."/>
            <person name="Smith M.E."/>
            <person name="James T.Y."/>
            <person name="Grigoriev I.V."/>
        </authorList>
    </citation>
    <scope>NUCLEOTIDE SEQUENCE [LARGE SCALE GENOMIC DNA]</scope>
    <source>
        <strain evidence="2">ATCC 52028</strain>
    </source>
</reference>
<gene>
    <name evidence="1" type="ORF">CXG81DRAFT_27289</name>
</gene>
<dbReference type="Pfam" id="PF10508">
    <property type="entry name" value="Proteasom_PSMB"/>
    <property type="match status" value="2"/>
</dbReference>
<dbReference type="EMBL" id="ML014243">
    <property type="protein sequence ID" value="RKO99971.1"/>
    <property type="molecule type" value="Genomic_DNA"/>
</dbReference>